<dbReference type="InParanoid" id="W4JX52"/>
<feature type="compositionally biased region" description="Low complexity" evidence="1">
    <location>
        <begin position="72"/>
        <end position="85"/>
    </location>
</feature>
<sequence length="431" mass="45287">MAVAPPMFTDRRLPLTRNIYYHGVDTRQSPSMVLPDPAWPSTHSNPRPSSAYPDDVPTQLSSWILSPPPPSTSSSWSTDSAFPSSLYSQSSKNTDHYQPGYAGSDSASSYASEYPESSQRTDLAHAISPPSLCASPYTSPYSSSHATIHRTSSKYSLSNAIYTLDQDIHTSSSSPPPPPPARSAPRPHRPARRSPAVKIEQEDPPHDPFVHETAPAQSSAPPHAQTESQVPLRATQASTEMRQMMGVFRLNPFATQGAFGGPAARASSAEEATALEEEGSVIEFQLELDGACAPRTPSPPPNGLLLRKLSPGVSPGASCYGGHGGGGVDRRGSPVGLQAQAQGGGGGMQGGGWSYELPSEIAAYPLLTASQSQAQAHSPLSMAHVAFGHALVEGGGSTGPSGEPVGKCSDAVSLRGRGRERFREVQSSVLT</sequence>
<dbReference type="RefSeq" id="XP_009550132.1">
    <property type="nucleotide sequence ID" value="XM_009551837.1"/>
</dbReference>
<dbReference type="OrthoDB" id="3270670at2759"/>
<protein>
    <submittedName>
        <fullName evidence="2">Uncharacterized protein</fullName>
    </submittedName>
</protein>
<evidence type="ECO:0000313" key="2">
    <source>
        <dbReference type="EMBL" id="ETW78133.1"/>
    </source>
</evidence>
<gene>
    <name evidence="2" type="ORF">HETIRDRAFT_435975</name>
</gene>
<keyword evidence="3" id="KW-1185">Reference proteome</keyword>
<feature type="compositionally biased region" description="Basic and acidic residues" evidence="1">
    <location>
        <begin position="199"/>
        <end position="210"/>
    </location>
</feature>
<feature type="region of interest" description="Disordered" evidence="1">
    <location>
        <begin position="27"/>
        <end position="122"/>
    </location>
</feature>
<dbReference type="GeneID" id="20674860"/>
<organism evidence="2 3">
    <name type="scientific">Heterobasidion irregulare (strain TC 32-1)</name>
    <dbReference type="NCBI Taxonomy" id="747525"/>
    <lineage>
        <taxon>Eukaryota</taxon>
        <taxon>Fungi</taxon>
        <taxon>Dikarya</taxon>
        <taxon>Basidiomycota</taxon>
        <taxon>Agaricomycotina</taxon>
        <taxon>Agaricomycetes</taxon>
        <taxon>Russulales</taxon>
        <taxon>Bondarzewiaceae</taxon>
        <taxon>Heterobasidion</taxon>
        <taxon>Heterobasidion annosum species complex</taxon>
    </lineage>
</organism>
<dbReference type="EMBL" id="KI925462">
    <property type="protein sequence ID" value="ETW78133.1"/>
    <property type="molecule type" value="Genomic_DNA"/>
</dbReference>
<dbReference type="AlphaFoldDB" id="W4JX52"/>
<accession>W4JX52</accession>
<feature type="compositionally biased region" description="Low complexity" evidence="1">
    <location>
        <begin position="99"/>
        <end position="118"/>
    </location>
</feature>
<name>W4JX52_HETIT</name>
<dbReference type="KEGG" id="hir:HETIRDRAFT_435975"/>
<evidence type="ECO:0000313" key="3">
    <source>
        <dbReference type="Proteomes" id="UP000030671"/>
    </source>
</evidence>
<dbReference type="STRING" id="747525.W4JX52"/>
<proteinExistence type="predicted"/>
<dbReference type="eggNOG" id="ENOG502SXTU">
    <property type="taxonomic scope" value="Eukaryota"/>
</dbReference>
<feature type="compositionally biased region" description="Low complexity" evidence="1">
    <location>
        <begin position="214"/>
        <end position="225"/>
    </location>
</feature>
<evidence type="ECO:0000256" key="1">
    <source>
        <dbReference type="SAM" id="MobiDB-lite"/>
    </source>
</evidence>
<feature type="region of interest" description="Disordered" evidence="1">
    <location>
        <begin position="167"/>
        <end position="233"/>
    </location>
</feature>
<reference evidence="2 3" key="1">
    <citation type="journal article" date="2012" name="New Phytol.">
        <title>Insight into trade-off between wood decay and parasitism from the genome of a fungal forest pathogen.</title>
        <authorList>
            <person name="Olson A."/>
            <person name="Aerts A."/>
            <person name="Asiegbu F."/>
            <person name="Belbahri L."/>
            <person name="Bouzid O."/>
            <person name="Broberg A."/>
            <person name="Canback B."/>
            <person name="Coutinho P.M."/>
            <person name="Cullen D."/>
            <person name="Dalman K."/>
            <person name="Deflorio G."/>
            <person name="van Diepen L.T."/>
            <person name="Dunand C."/>
            <person name="Duplessis S."/>
            <person name="Durling M."/>
            <person name="Gonthier P."/>
            <person name="Grimwood J."/>
            <person name="Fossdal C.G."/>
            <person name="Hansson D."/>
            <person name="Henrissat B."/>
            <person name="Hietala A."/>
            <person name="Himmelstrand K."/>
            <person name="Hoffmeister D."/>
            <person name="Hogberg N."/>
            <person name="James T.Y."/>
            <person name="Karlsson M."/>
            <person name="Kohler A."/>
            <person name="Kues U."/>
            <person name="Lee Y.H."/>
            <person name="Lin Y.C."/>
            <person name="Lind M."/>
            <person name="Lindquist E."/>
            <person name="Lombard V."/>
            <person name="Lucas S."/>
            <person name="Lunden K."/>
            <person name="Morin E."/>
            <person name="Murat C."/>
            <person name="Park J."/>
            <person name="Raffaello T."/>
            <person name="Rouze P."/>
            <person name="Salamov A."/>
            <person name="Schmutz J."/>
            <person name="Solheim H."/>
            <person name="Stahlberg J."/>
            <person name="Velez H."/>
            <person name="de Vries R.P."/>
            <person name="Wiebenga A."/>
            <person name="Woodward S."/>
            <person name="Yakovlev I."/>
            <person name="Garbelotto M."/>
            <person name="Martin F."/>
            <person name="Grigoriev I.V."/>
            <person name="Stenlid J."/>
        </authorList>
    </citation>
    <scope>NUCLEOTIDE SEQUENCE [LARGE SCALE GENOMIC DNA]</scope>
    <source>
        <strain evidence="2 3">TC 32-1</strain>
    </source>
</reference>
<dbReference type="Proteomes" id="UP000030671">
    <property type="component" value="Unassembled WGS sequence"/>
</dbReference>
<dbReference type="HOGENOM" id="CLU_636237_0_0_1"/>